<dbReference type="Proteomes" id="UP000254161">
    <property type="component" value="Unassembled WGS sequence"/>
</dbReference>
<evidence type="ECO:0000256" key="9">
    <source>
        <dbReference type="ARBA" id="ARBA00022842"/>
    </source>
</evidence>
<evidence type="ECO:0000313" key="13">
    <source>
        <dbReference type="Proteomes" id="UP000254161"/>
    </source>
</evidence>
<evidence type="ECO:0000313" key="11">
    <source>
        <dbReference type="EMBL" id="EAJ1621725.1"/>
    </source>
</evidence>
<keyword evidence="11" id="KW-0808">Transferase</keyword>
<accession>A0A381EI27</accession>
<sequence>MREWILKQDELNELLKYLPNSGVVLLRGDLASGKTSLVQALLKKIGFDENANSPTFSLMQSYEKDEKKIYHYDIYQVGLNGILQNGLFENFFEEGLHLVEWGDENLEKALKKMGIKPYIIEIFPLNQKRKYVIYE</sequence>
<dbReference type="GeneID" id="77230818"/>
<reference evidence="12 13" key="1">
    <citation type="submission" date="2018-06" db="EMBL/GenBank/DDBJ databases">
        <authorList>
            <consortium name="Pathogen Informatics"/>
            <person name="Doyle S."/>
        </authorList>
    </citation>
    <scope>NUCLEOTIDE SEQUENCE [LARGE SCALE GENOMIC DNA]</scope>
    <source>
        <strain evidence="12 13">NCTC12264</strain>
    </source>
</reference>
<dbReference type="Proteomes" id="UP000535305">
    <property type="component" value="Unassembled WGS sequence"/>
</dbReference>
<dbReference type="GO" id="GO:0002949">
    <property type="term" value="P:tRNA threonylcarbamoyladenosine modification"/>
    <property type="evidence" value="ECO:0007669"/>
    <property type="project" value="InterPro"/>
</dbReference>
<evidence type="ECO:0000256" key="3">
    <source>
        <dbReference type="ARBA" id="ARBA00019010"/>
    </source>
</evidence>
<dbReference type="PANTHER" id="PTHR33540:SF2">
    <property type="entry name" value="TRNA THREONYLCARBAMOYLADENOSINE BIOSYNTHESIS PROTEIN TSAE"/>
    <property type="match status" value="1"/>
</dbReference>
<evidence type="ECO:0000256" key="2">
    <source>
        <dbReference type="ARBA" id="ARBA00007599"/>
    </source>
</evidence>
<protein>
    <recommendedName>
        <fullName evidence="3">tRNA threonylcarbamoyladenosine biosynthesis protein TsaE</fullName>
    </recommendedName>
    <alternativeName>
        <fullName evidence="10">t(6)A37 threonylcarbamoyladenosine biosynthesis protein TsaE</fullName>
    </alternativeName>
</protein>
<dbReference type="InterPro" id="IPR027417">
    <property type="entry name" value="P-loop_NTPase"/>
</dbReference>
<proteinExistence type="inferred from homology"/>
<dbReference type="SUPFAM" id="SSF52540">
    <property type="entry name" value="P-loop containing nucleoside triphosphate hydrolases"/>
    <property type="match status" value="1"/>
</dbReference>
<keyword evidence="9" id="KW-0460">Magnesium</keyword>
<name>A0A381EI27_CAMUP</name>
<dbReference type="Pfam" id="PF02367">
    <property type="entry name" value="TsaE"/>
    <property type="match status" value="1"/>
</dbReference>
<dbReference type="PANTHER" id="PTHR33540">
    <property type="entry name" value="TRNA THREONYLCARBAMOYLADENOSINE BIOSYNTHESIS PROTEIN TSAE"/>
    <property type="match status" value="1"/>
</dbReference>
<dbReference type="GO" id="GO:0005737">
    <property type="term" value="C:cytoplasm"/>
    <property type="evidence" value="ECO:0007669"/>
    <property type="project" value="UniProtKB-SubCell"/>
</dbReference>
<keyword evidence="5" id="KW-0819">tRNA processing</keyword>
<keyword evidence="8" id="KW-0067">ATP-binding</keyword>
<evidence type="ECO:0000256" key="7">
    <source>
        <dbReference type="ARBA" id="ARBA00022741"/>
    </source>
</evidence>
<comment type="similarity">
    <text evidence="2">Belongs to the TsaE family.</text>
</comment>
<dbReference type="RefSeq" id="WP_004275381.1">
    <property type="nucleotide sequence ID" value="NZ_JAEMGF010000009.1"/>
</dbReference>
<dbReference type="GO" id="GO:0016740">
    <property type="term" value="F:transferase activity"/>
    <property type="evidence" value="ECO:0007669"/>
    <property type="project" value="UniProtKB-KW"/>
</dbReference>
<dbReference type="GO" id="GO:0005524">
    <property type="term" value="F:ATP binding"/>
    <property type="evidence" value="ECO:0007669"/>
    <property type="project" value="UniProtKB-KW"/>
</dbReference>
<dbReference type="EMBL" id="UFUZ01000001">
    <property type="protein sequence ID" value="SUX26599.1"/>
    <property type="molecule type" value="Genomic_DNA"/>
</dbReference>
<gene>
    <name evidence="11" type="primary">tsaE</name>
    <name evidence="11" type="ORF">CT510_03515</name>
    <name evidence="12" type="ORF">NCTC12264_00827</name>
</gene>
<keyword evidence="14" id="KW-1185">Reference proteome</keyword>
<keyword evidence="6" id="KW-0479">Metal-binding</keyword>
<dbReference type="Gene3D" id="3.40.50.300">
    <property type="entry name" value="P-loop containing nucleotide triphosphate hydrolases"/>
    <property type="match status" value="1"/>
</dbReference>
<evidence type="ECO:0000256" key="10">
    <source>
        <dbReference type="ARBA" id="ARBA00032441"/>
    </source>
</evidence>
<comment type="subcellular location">
    <subcellularLocation>
        <location evidence="1">Cytoplasm</location>
    </subcellularLocation>
</comment>
<evidence type="ECO:0000256" key="1">
    <source>
        <dbReference type="ARBA" id="ARBA00004496"/>
    </source>
</evidence>
<evidence type="ECO:0000256" key="4">
    <source>
        <dbReference type="ARBA" id="ARBA00022490"/>
    </source>
</evidence>
<dbReference type="InterPro" id="IPR003442">
    <property type="entry name" value="T6A_TsaE"/>
</dbReference>
<organism evidence="12 13">
    <name type="scientific">Campylobacter upsaliensis</name>
    <dbReference type="NCBI Taxonomy" id="28080"/>
    <lineage>
        <taxon>Bacteria</taxon>
        <taxon>Pseudomonadati</taxon>
        <taxon>Campylobacterota</taxon>
        <taxon>Epsilonproteobacteria</taxon>
        <taxon>Campylobacterales</taxon>
        <taxon>Campylobacteraceae</taxon>
        <taxon>Campylobacter</taxon>
    </lineage>
</organism>
<evidence type="ECO:0000256" key="8">
    <source>
        <dbReference type="ARBA" id="ARBA00022840"/>
    </source>
</evidence>
<evidence type="ECO:0000313" key="12">
    <source>
        <dbReference type="EMBL" id="SUX26599.1"/>
    </source>
</evidence>
<evidence type="ECO:0000313" key="14">
    <source>
        <dbReference type="Proteomes" id="UP000535305"/>
    </source>
</evidence>
<reference evidence="11 14" key="2">
    <citation type="submission" date="2018-06" db="EMBL/GenBank/DDBJ databases">
        <authorList>
            <consortium name="PulseNet: The National Subtyping Network for Foodborne Disease Surveillance"/>
            <person name="Tarr C.L."/>
            <person name="Trees E."/>
            <person name="Katz L.S."/>
            <person name="Carleton-Romer H.A."/>
            <person name="Stroika S."/>
            <person name="Kucerova Z."/>
            <person name="Roache K.F."/>
            <person name="Sabol A.L."/>
            <person name="Besser J."/>
            <person name="Gerner-Smidt P."/>
        </authorList>
    </citation>
    <scope>NUCLEOTIDE SEQUENCE [LARGE SCALE GENOMIC DNA]</scope>
    <source>
        <strain evidence="11 14">PNUSAC003104</strain>
    </source>
</reference>
<dbReference type="AlphaFoldDB" id="A0A381EI27"/>
<dbReference type="EMBL" id="AABVLA010000010">
    <property type="protein sequence ID" value="EAJ1621725.1"/>
    <property type="molecule type" value="Genomic_DNA"/>
</dbReference>
<dbReference type="GO" id="GO:0046872">
    <property type="term" value="F:metal ion binding"/>
    <property type="evidence" value="ECO:0007669"/>
    <property type="project" value="UniProtKB-KW"/>
</dbReference>
<keyword evidence="7" id="KW-0547">Nucleotide-binding</keyword>
<keyword evidence="4" id="KW-0963">Cytoplasm</keyword>
<evidence type="ECO:0000256" key="6">
    <source>
        <dbReference type="ARBA" id="ARBA00022723"/>
    </source>
</evidence>
<dbReference type="NCBIfam" id="TIGR00150">
    <property type="entry name" value="T6A_YjeE"/>
    <property type="match status" value="1"/>
</dbReference>
<evidence type="ECO:0000256" key="5">
    <source>
        <dbReference type="ARBA" id="ARBA00022694"/>
    </source>
</evidence>